<dbReference type="Proteomes" id="UP000297706">
    <property type="component" value="Unassembled WGS sequence"/>
</dbReference>
<dbReference type="GO" id="GO:0016020">
    <property type="term" value="C:membrane"/>
    <property type="evidence" value="ECO:0007669"/>
    <property type="project" value="InterPro"/>
</dbReference>
<feature type="transmembrane region" description="Helical" evidence="1">
    <location>
        <begin position="106"/>
        <end position="123"/>
    </location>
</feature>
<gene>
    <name evidence="3" type="ORF">C3Y98_01405</name>
</gene>
<organism evidence="3 4">
    <name type="scientific">Methylotenera oryzisoli</name>
    <dbReference type="NCBI Taxonomy" id="2080758"/>
    <lineage>
        <taxon>Bacteria</taxon>
        <taxon>Pseudomonadati</taxon>
        <taxon>Pseudomonadota</taxon>
        <taxon>Betaproteobacteria</taxon>
        <taxon>Nitrosomonadales</taxon>
        <taxon>Methylophilaceae</taxon>
        <taxon>Methylotenera</taxon>
    </lineage>
</organism>
<feature type="transmembrane region" description="Helical" evidence="1">
    <location>
        <begin position="21"/>
        <end position="42"/>
    </location>
</feature>
<reference evidence="3 4" key="1">
    <citation type="submission" date="2018-02" db="EMBL/GenBank/DDBJ databases">
        <title>A novel lanthanide dependent methylotroph, Methylotenera sp. La3113.</title>
        <authorList>
            <person name="Lv H."/>
            <person name="Tani A."/>
        </authorList>
    </citation>
    <scope>NUCLEOTIDE SEQUENCE [LARGE SCALE GENOMIC DNA]</scope>
    <source>
        <strain evidence="3 4">La3113</strain>
    </source>
</reference>
<protein>
    <submittedName>
        <fullName evidence="3">Multidrug transporter</fullName>
    </submittedName>
</protein>
<feature type="transmembrane region" description="Helical" evidence="1">
    <location>
        <begin position="259"/>
        <end position="278"/>
    </location>
</feature>
<dbReference type="Pfam" id="PF00892">
    <property type="entry name" value="EamA"/>
    <property type="match status" value="1"/>
</dbReference>
<keyword evidence="1" id="KW-0472">Membrane</keyword>
<evidence type="ECO:0000313" key="4">
    <source>
        <dbReference type="Proteomes" id="UP000297706"/>
    </source>
</evidence>
<keyword evidence="1" id="KW-1133">Transmembrane helix</keyword>
<feature type="transmembrane region" description="Helical" evidence="1">
    <location>
        <begin position="211"/>
        <end position="239"/>
    </location>
</feature>
<evidence type="ECO:0000259" key="2">
    <source>
        <dbReference type="Pfam" id="PF00892"/>
    </source>
</evidence>
<dbReference type="InterPro" id="IPR000620">
    <property type="entry name" value="EamA_dom"/>
</dbReference>
<feature type="transmembrane region" description="Helical" evidence="1">
    <location>
        <begin position="54"/>
        <end position="73"/>
    </location>
</feature>
<dbReference type="EMBL" id="PQVH01000002">
    <property type="protein sequence ID" value="TFW73040.1"/>
    <property type="molecule type" value="Genomic_DNA"/>
</dbReference>
<feature type="transmembrane region" description="Helical" evidence="1">
    <location>
        <begin position="172"/>
        <end position="191"/>
    </location>
</feature>
<accession>A0A4Y9VU63</accession>
<dbReference type="OrthoDB" id="9795255at2"/>
<sequence>MFSLASTVYQKKLAQHGLHPFYIVAATYLVLGVLAAPLLYAIDFGSLRHDFWLNIWLASLFDVAGWMFLVLSLSKTDLSVFGPLNAYKVVASMLLAILFLNEVPSMQGLLGVLLIIAGSFFLMPSAASSQAGVVSGLLRDKGVQARFLSIFLFSVGTVFLKKSVAGGVLETMVFWSLIGLPLVLLSNYFFLPNTVQEQMKATKQHLHSISLIGVMVFAMQYFTLLLLANMLVAYALALFQLGMVLQVLIGYRVFNEKDIARKLLASLVMMAGSLLVLMH</sequence>
<comment type="caution">
    <text evidence="3">The sequence shown here is derived from an EMBL/GenBank/DDBJ whole genome shotgun (WGS) entry which is preliminary data.</text>
</comment>
<feature type="transmembrane region" description="Helical" evidence="1">
    <location>
        <begin position="143"/>
        <end position="160"/>
    </location>
</feature>
<keyword evidence="4" id="KW-1185">Reference proteome</keyword>
<dbReference type="PANTHER" id="PTHR22911">
    <property type="entry name" value="ACYL-MALONYL CONDENSING ENZYME-RELATED"/>
    <property type="match status" value="1"/>
</dbReference>
<name>A0A4Y9VU63_9PROT</name>
<keyword evidence="1" id="KW-0812">Transmembrane</keyword>
<dbReference type="Gene3D" id="1.10.3730.20">
    <property type="match status" value="1"/>
</dbReference>
<dbReference type="AlphaFoldDB" id="A0A4Y9VU63"/>
<feature type="domain" description="EamA" evidence="2">
    <location>
        <begin position="5"/>
        <end position="122"/>
    </location>
</feature>
<proteinExistence type="predicted"/>
<evidence type="ECO:0000256" key="1">
    <source>
        <dbReference type="SAM" id="Phobius"/>
    </source>
</evidence>
<dbReference type="PANTHER" id="PTHR22911:SF137">
    <property type="entry name" value="SOLUTE CARRIER FAMILY 35 MEMBER G2-RELATED"/>
    <property type="match status" value="1"/>
</dbReference>
<dbReference type="SUPFAM" id="SSF103481">
    <property type="entry name" value="Multidrug resistance efflux transporter EmrE"/>
    <property type="match status" value="1"/>
</dbReference>
<feature type="transmembrane region" description="Helical" evidence="1">
    <location>
        <begin position="80"/>
        <end position="100"/>
    </location>
</feature>
<evidence type="ECO:0000313" key="3">
    <source>
        <dbReference type="EMBL" id="TFW73040.1"/>
    </source>
</evidence>
<dbReference type="InterPro" id="IPR037185">
    <property type="entry name" value="EmrE-like"/>
</dbReference>